<dbReference type="InterPro" id="IPR050174">
    <property type="entry name" value="Protocadherin/Cadherin-CA"/>
</dbReference>
<evidence type="ECO:0000259" key="5">
    <source>
        <dbReference type="Pfam" id="PF08266"/>
    </source>
</evidence>
<dbReference type="PANTHER" id="PTHR24028">
    <property type="entry name" value="CADHERIN-87A"/>
    <property type="match status" value="1"/>
</dbReference>
<evidence type="ECO:0000313" key="6">
    <source>
        <dbReference type="Ensembl" id="ENSSGRP00000103545.1"/>
    </source>
</evidence>
<dbReference type="GO" id="GO:0005886">
    <property type="term" value="C:plasma membrane"/>
    <property type="evidence" value="ECO:0007669"/>
    <property type="project" value="TreeGrafter"/>
</dbReference>
<reference evidence="6" key="1">
    <citation type="submission" date="2025-08" db="UniProtKB">
        <authorList>
            <consortium name="Ensembl"/>
        </authorList>
    </citation>
    <scope>IDENTIFICATION</scope>
</reference>
<dbReference type="InterPro" id="IPR015919">
    <property type="entry name" value="Cadherin-like_sf"/>
</dbReference>
<dbReference type="Gene3D" id="2.60.40.60">
    <property type="entry name" value="Cadherins"/>
    <property type="match status" value="1"/>
</dbReference>
<dbReference type="PANTHER" id="PTHR24028:SF288">
    <property type="entry name" value="PROTOCADHERIN ALPHA-C2-LIKE-RELATED"/>
    <property type="match status" value="1"/>
</dbReference>
<organism evidence="6 7">
    <name type="scientific">Sinocyclocheilus grahami</name>
    <name type="common">Dianchi golden-line fish</name>
    <name type="synonym">Barbus grahami</name>
    <dbReference type="NCBI Taxonomy" id="75366"/>
    <lineage>
        <taxon>Eukaryota</taxon>
        <taxon>Metazoa</taxon>
        <taxon>Chordata</taxon>
        <taxon>Craniata</taxon>
        <taxon>Vertebrata</taxon>
        <taxon>Euteleostomi</taxon>
        <taxon>Actinopterygii</taxon>
        <taxon>Neopterygii</taxon>
        <taxon>Teleostei</taxon>
        <taxon>Ostariophysi</taxon>
        <taxon>Cypriniformes</taxon>
        <taxon>Cyprinidae</taxon>
        <taxon>Cyprininae</taxon>
        <taxon>Sinocyclocheilus</taxon>
    </lineage>
</organism>
<evidence type="ECO:0000256" key="1">
    <source>
        <dbReference type="ARBA" id="ARBA00004370"/>
    </source>
</evidence>
<evidence type="ECO:0000256" key="2">
    <source>
        <dbReference type="ARBA" id="ARBA00023136"/>
    </source>
</evidence>
<dbReference type="InterPro" id="IPR013164">
    <property type="entry name" value="Cadherin_N"/>
</dbReference>
<feature type="domain" description="Cadherin N-terminal" evidence="5">
    <location>
        <begin position="18"/>
        <end position="84"/>
    </location>
</feature>
<comment type="subcellular location">
    <subcellularLocation>
        <location evidence="1">Membrane</location>
    </subcellularLocation>
</comment>
<feature type="signal peptide" evidence="4">
    <location>
        <begin position="1"/>
        <end position="16"/>
    </location>
</feature>
<dbReference type="GO" id="GO:0007155">
    <property type="term" value="P:cell adhesion"/>
    <property type="evidence" value="ECO:0007669"/>
    <property type="project" value="TreeGrafter"/>
</dbReference>
<accession>A0A672SN59</accession>
<keyword evidence="3" id="KW-0325">Glycoprotein</keyword>
<dbReference type="GO" id="GO:0005509">
    <property type="term" value="F:calcium ion binding"/>
    <property type="evidence" value="ECO:0007669"/>
    <property type="project" value="InterPro"/>
</dbReference>
<reference evidence="6" key="2">
    <citation type="submission" date="2025-09" db="UniProtKB">
        <authorList>
            <consortium name="Ensembl"/>
        </authorList>
    </citation>
    <scope>IDENTIFICATION</scope>
</reference>
<sequence length="109" mass="12345">MLLFTLHSSLLCTASAVTHYTIPEEMDEGTVVANLVSDLGLDLKSLSKRKIRLDVVANKKYLDVNKDTGELYILERIDRENLCPIKSVTTWIRLIWTSPNLLLLARGFL</sequence>
<evidence type="ECO:0000256" key="4">
    <source>
        <dbReference type="SAM" id="SignalP"/>
    </source>
</evidence>
<keyword evidence="2" id="KW-0472">Membrane</keyword>
<proteinExistence type="predicted"/>
<dbReference type="OMA" id="PRALWHC"/>
<protein>
    <recommendedName>
        <fullName evidence="5">Cadherin N-terminal domain-containing protein</fullName>
    </recommendedName>
</protein>
<name>A0A672SN59_SINGR</name>
<dbReference type="SUPFAM" id="SSF49313">
    <property type="entry name" value="Cadherin-like"/>
    <property type="match status" value="1"/>
</dbReference>
<keyword evidence="7" id="KW-1185">Reference proteome</keyword>
<evidence type="ECO:0000256" key="3">
    <source>
        <dbReference type="ARBA" id="ARBA00023180"/>
    </source>
</evidence>
<evidence type="ECO:0000313" key="7">
    <source>
        <dbReference type="Proteomes" id="UP000472262"/>
    </source>
</evidence>
<dbReference type="Proteomes" id="UP000472262">
    <property type="component" value="Unassembled WGS sequence"/>
</dbReference>
<dbReference type="AlphaFoldDB" id="A0A672SN59"/>
<dbReference type="Pfam" id="PF08266">
    <property type="entry name" value="Cadherin_2"/>
    <property type="match status" value="1"/>
</dbReference>
<feature type="chain" id="PRO_5025515879" description="Cadherin N-terminal domain-containing protein" evidence="4">
    <location>
        <begin position="17"/>
        <end position="109"/>
    </location>
</feature>
<dbReference type="CDD" id="cd11304">
    <property type="entry name" value="Cadherin_repeat"/>
    <property type="match status" value="1"/>
</dbReference>
<keyword evidence="4" id="KW-0732">Signal</keyword>
<dbReference type="Ensembl" id="ENSSGRT00000110083.1">
    <property type="protein sequence ID" value="ENSSGRP00000103545.1"/>
    <property type="gene ID" value="ENSSGRG00000051396.1"/>
</dbReference>
<dbReference type="InParanoid" id="A0A672SN59"/>